<name>A0A419F2T6_9BACT</name>
<dbReference type="PANTHER" id="PTHR10066:SF67">
    <property type="entry name" value="BETA-GLUCURONIDASE"/>
    <property type="match status" value="1"/>
</dbReference>
<dbReference type="GO" id="GO:0030246">
    <property type="term" value="F:carbohydrate binding"/>
    <property type="evidence" value="ECO:0007669"/>
    <property type="project" value="TreeGrafter"/>
</dbReference>
<dbReference type="Proteomes" id="UP000285961">
    <property type="component" value="Unassembled WGS sequence"/>
</dbReference>
<evidence type="ECO:0000259" key="9">
    <source>
        <dbReference type="Pfam" id="PF02837"/>
    </source>
</evidence>
<reference evidence="10 11" key="1">
    <citation type="journal article" date="2017" name="ISME J.">
        <title>Energy and carbon metabolisms in a deep terrestrial subsurface fluid microbial community.</title>
        <authorList>
            <person name="Momper L."/>
            <person name="Jungbluth S.P."/>
            <person name="Lee M.D."/>
            <person name="Amend J.P."/>
        </authorList>
    </citation>
    <scope>NUCLEOTIDE SEQUENCE [LARGE SCALE GENOMIC DNA]</scope>
    <source>
        <strain evidence="10">SURF_17</strain>
    </source>
</reference>
<dbReference type="AlphaFoldDB" id="A0A419F2T6"/>
<protein>
    <recommendedName>
        <fullName evidence="3">Beta-glucuronidase</fullName>
        <ecNumber evidence="2">3.2.1.31</ecNumber>
    </recommendedName>
</protein>
<dbReference type="FunFam" id="3.20.20.80:FF:000080">
    <property type="entry name" value="Beta-glucuronidase UidA"/>
    <property type="match status" value="1"/>
</dbReference>
<dbReference type="InterPro" id="IPR006101">
    <property type="entry name" value="Glyco_hydro_2"/>
</dbReference>
<comment type="similarity">
    <text evidence="1 6">Belongs to the glycosyl hydrolase 2 family.</text>
</comment>
<feature type="domain" description="Glycoside hydrolase family 2 immunoglobulin-like beta-sandwich" evidence="7">
    <location>
        <begin position="210"/>
        <end position="305"/>
    </location>
</feature>
<dbReference type="InterPro" id="IPR036156">
    <property type="entry name" value="Beta-gal/glucu_dom_sf"/>
</dbReference>
<dbReference type="SUPFAM" id="SSF51445">
    <property type="entry name" value="(Trans)glycosidases"/>
    <property type="match status" value="1"/>
</dbReference>
<accession>A0A419F2T6</accession>
<dbReference type="GO" id="GO:0005975">
    <property type="term" value="P:carbohydrate metabolic process"/>
    <property type="evidence" value="ECO:0007669"/>
    <property type="project" value="InterPro"/>
</dbReference>
<gene>
    <name evidence="10" type="ORF">C4532_05630</name>
</gene>
<comment type="caution">
    <text evidence="10">The sequence shown here is derived from an EMBL/GenBank/DDBJ whole genome shotgun (WGS) entry which is preliminary data.</text>
</comment>
<dbReference type="InterPro" id="IPR013783">
    <property type="entry name" value="Ig-like_fold"/>
</dbReference>
<dbReference type="GO" id="GO:0004566">
    <property type="term" value="F:beta-glucuronidase activity"/>
    <property type="evidence" value="ECO:0007669"/>
    <property type="project" value="UniProtKB-EC"/>
</dbReference>
<feature type="domain" description="Glycoside hydrolase family 2 catalytic" evidence="8">
    <location>
        <begin position="307"/>
        <end position="601"/>
    </location>
</feature>
<dbReference type="GO" id="GO:0019391">
    <property type="term" value="P:glucuronoside catabolic process"/>
    <property type="evidence" value="ECO:0007669"/>
    <property type="project" value="TreeGrafter"/>
</dbReference>
<dbReference type="EC" id="3.2.1.31" evidence="2"/>
<dbReference type="InterPro" id="IPR008979">
    <property type="entry name" value="Galactose-bd-like_sf"/>
</dbReference>
<proteinExistence type="inferred from homology"/>
<dbReference type="SUPFAM" id="SSF49785">
    <property type="entry name" value="Galactose-binding domain-like"/>
    <property type="match status" value="1"/>
</dbReference>
<organism evidence="10 11">
    <name type="scientific">Candidatus Abyssobacteria bacterium SURF_17</name>
    <dbReference type="NCBI Taxonomy" id="2093361"/>
    <lineage>
        <taxon>Bacteria</taxon>
        <taxon>Pseudomonadati</taxon>
        <taxon>Candidatus Hydrogenedentota</taxon>
        <taxon>Candidatus Abyssobacteria</taxon>
    </lineage>
</organism>
<dbReference type="PROSITE" id="PS00719">
    <property type="entry name" value="GLYCOSYL_HYDROL_F2_1"/>
    <property type="match status" value="1"/>
</dbReference>
<dbReference type="InterPro" id="IPR006104">
    <property type="entry name" value="Glyco_hydro_2_N"/>
</dbReference>
<dbReference type="Pfam" id="PF00703">
    <property type="entry name" value="Glyco_hydro_2"/>
    <property type="match status" value="1"/>
</dbReference>
<evidence type="ECO:0000256" key="5">
    <source>
        <dbReference type="ARBA" id="ARBA00023295"/>
    </source>
</evidence>
<dbReference type="PRINTS" id="PR00132">
    <property type="entry name" value="GLHYDRLASE2"/>
</dbReference>
<dbReference type="Gene3D" id="2.60.40.10">
    <property type="entry name" value="Immunoglobulins"/>
    <property type="match status" value="1"/>
</dbReference>
<evidence type="ECO:0000256" key="6">
    <source>
        <dbReference type="RuleBase" id="RU361154"/>
    </source>
</evidence>
<keyword evidence="5 6" id="KW-0326">Glycosidase</keyword>
<dbReference type="SUPFAM" id="SSF49303">
    <property type="entry name" value="beta-Galactosidase/glucuronidase domain"/>
    <property type="match status" value="1"/>
</dbReference>
<dbReference type="InterPro" id="IPR023230">
    <property type="entry name" value="Glyco_hydro_2_CS"/>
</dbReference>
<evidence type="ECO:0000256" key="2">
    <source>
        <dbReference type="ARBA" id="ARBA00012761"/>
    </source>
</evidence>
<evidence type="ECO:0000259" key="7">
    <source>
        <dbReference type="Pfam" id="PF00703"/>
    </source>
</evidence>
<evidence type="ECO:0000259" key="8">
    <source>
        <dbReference type="Pfam" id="PF02836"/>
    </source>
</evidence>
<keyword evidence="4 6" id="KW-0378">Hydrolase</keyword>
<evidence type="ECO:0000256" key="4">
    <source>
        <dbReference type="ARBA" id="ARBA00022801"/>
    </source>
</evidence>
<dbReference type="Pfam" id="PF02837">
    <property type="entry name" value="Glyco_hydro_2_N"/>
    <property type="match status" value="1"/>
</dbReference>
<dbReference type="Pfam" id="PF02836">
    <property type="entry name" value="Glyco_hydro_2_C"/>
    <property type="match status" value="1"/>
</dbReference>
<dbReference type="InterPro" id="IPR006102">
    <property type="entry name" value="Ig-like_GH2"/>
</dbReference>
<dbReference type="PANTHER" id="PTHR10066">
    <property type="entry name" value="BETA-GLUCURONIDASE"/>
    <property type="match status" value="1"/>
</dbReference>
<dbReference type="InterPro" id="IPR006103">
    <property type="entry name" value="Glyco_hydro_2_cat"/>
</dbReference>
<evidence type="ECO:0000313" key="11">
    <source>
        <dbReference type="Proteomes" id="UP000285961"/>
    </source>
</evidence>
<dbReference type="EMBL" id="QZKI01000040">
    <property type="protein sequence ID" value="RJP72758.1"/>
    <property type="molecule type" value="Genomic_DNA"/>
</dbReference>
<dbReference type="Gene3D" id="2.60.120.260">
    <property type="entry name" value="Galactose-binding domain-like"/>
    <property type="match status" value="1"/>
</dbReference>
<dbReference type="InterPro" id="IPR017853">
    <property type="entry name" value="GH"/>
</dbReference>
<feature type="domain" description="Glycosyl hydrolases family 2 sugar binding" evidence="9">
    <location>
        <begin position="14"/>
        <end position="204"/>
    </location>
</feature>
<evidence type="ECO:0000256" key="1">
    <source>
        <dbReference type="ARBA" id="ARBA00007401"/>
    </source>
</evidence>
<sequence length="604" mass="68508">MLYPQANSHRDVLSLSGIWQFSLDLEGDGERHRWWQGLPSSRPIGVPGSWNEQYQDTMFFMGTGWYQTDFYVPAQWRARTLTLRFEGAGHSATVWLDSELLGGHEGGSLPFEFDISRHAKPGRKHRLTVKIDNRLGPKTIPPGGTDQSNEGAGSSFLAEAISNFSSILPEIQMLPFLLETRKQYPQVPFDFLPYGGIHRPVKLCSIPKDRIQNVRIRNDVKRTRAAVVFDISTVGSATFVEVTVTRGNKSVKAEARIGDGHAQVEIGIPKPALWHPDSPHLYHATVTLLKNTKPIDEYHTEFGIRTVEVTENQMLLNGKPIYLQGACKHEDFPILGRGLSEAVLVKDFSLMKWLGANSFRTSHYPYAEEYLMLADRMGFLVIDEMPTVGLDYKMYTDEILHKCQNLLTELIERDGNHPSVIMWSIANEPDTFTESARDFFGKLRAHAKALDPSRPVTLAAMHVPTDYTFEVVDVISINRYYGWYFDPGQLDVAARKLSEELDAIHAQHKKPILVSEFGADSMAGLHSDPPEIFTEEYQAALLKSYIDVIRSKDFTVGEHIWNFADFKTPQTYTRTVLNRKGLFTRDRQPKLAAHVMRQLWQSGR</sequence>
<evidence type="ECO:0000313" key="10">
    <source>
        <dbReference type="EMBL" id="RJP72758.1"/>
    </source>
</evidence>
<evidence type="ECO:0000256" key="3">
    <source>
        <dbReference type="ARBA" id="ARBA00016205"/>
    </source>
</evidence>
<dbReference type="Gene3D" id="3.20.20.80">
    <property type="entry name" value="Glycosidases"/>
    <property type="match status" value="1"/>
</dbReference>